<dbReference type="EMBL" id="JAVRQU010000015">
    <property type="protein sequence ID" value="KAK5694773.1"/>
    <property type="molecule type" value="Genomic_DNA"/>
</dbReference>
<gene>
    <name evidence="2" type="ORF">LTR97_009363</name>
</gene>
<evidence type="ECO:0000313" key="2">
    <source>
        <dbReference type="EMBL" id="KAK5694773.1"/>
    </source>
</evidence>
<organism evidence="2 3">
    <name type="scientific">Elasticomyces elasticus</name>
    <dbReference type="NCBI Taxonomy" id="574655"/>
    <lineage>
        <taxon>Eukaryota</taxon>
        <taxon>Fungi</taxon>
        <taxon>Dikarya</taxon>
        <taxon>Ascomycota</taxon>
        <taxon>Pezizomycotina</taxon>
        <taxon>Dothideomycetes</taxon>
        <taxon>Dothideomycetidae</taxon>
        <taxon>Mycosphaerellales</taxon>
        <taxon>Teratosphaeriaceae</taxon>
        <taxon>Elasticomyces</taxon>
    </lineage>
</organism>
<name>A0AAN7ZM47_9PEZI</name>
<comment type="caution">
    <text evidence="2">The sequence shown here is derived from an EMBL/GenBank/DDBJ whole genome shotgun (WGS) entry which is preliminary data.</text>
</comment>
<evidence type="ECO:0000313" key="3">
    <source>
        <dbReference type="Proteomes" id="UP001310594"/>
    </source>
</evidence>
<dbReference type="AlphaFoldDB" id="A0AAN7ZM47"/>
<reference evidence="2" key="1">
    <citation type="submission" date="2023-08" db="EMBL/GenBank/DDBJ databases">
        <title>Black Yeasts Isolated from many extreme environments.</title>
        <authorList>
            <person name="Coleine C."/>
            <person name="Stajich J.E."/>
            <person name="Selbmann L."/>
        </authorList>
    </citation>
    <scope>NUCLEOTIDE SEQUENCE</scope>
    <source>
        <strain evidence="2">CCFEE 5810</strain>
    </source>
</reference>
<protein>
    <submittedName>
        <fullName evidence="2">Uncharacterized protein</fullName>
    </submittedName>
</protein>
<sequence length="213" mass="23603">MKEWVVDLREFDACSKRAAQIMQQVRSRPDRIGAVQAATVRIPHDSSKNQKRNVTQHAEPATGSGRDTNKDIHRQEMTNGLQQMHPASASAKVHQSRRSDSVTSIAINQIIDPSICDTVATTSTNELCRRPNALNIDCGICGTINPKYASSSYSFDCTASSEHVGQAKGLEGQPSSCNMQLQMWLQSKLLCKEDGYEHPMCALYQGYEIVTMR</sequence>
<proteinExistence type="predicted"/>
<accession>A0AAN7ZM47</accession>
<dbReference type="Proteomes" id="UP001310594">
    <property type="component" value="Unassembled WGS sequence"/>
</dbReference>
<feature type="region of interest" description="Disordered" evidence="1">
    <location>
        <begin position="43"/>
        <end position="71"/>
    </location>
</feature>
<evidence type="ECO:0000256" key="1">
    <source>
        <dbReference type="SAM" id="MobiDB-lite"/>
    </source>
</evidence>